<proteinExistence type="predicted"/>
<dbReference type="GO" id="GO:0005829">
    <property type="term" value="C:cytosol"/>
    <property type="evidence" value="ECO:0007669"/>
    <property type="project" value="TreeGrafter"/>
</dbReference>
<evidence type="ECO:0000259" key="1">
    <source>
        <dbReference type="Pfam" id="PF01709"/>
    </source>
</evidence>
<comment type="caution">
    <text evidence="2">The sequence shown here is derived from an EMBL/GenBank/DDBJ whole genome shotgun (WGS) entry which is preliminary data.</text>
</comment>
<dbReference type="Gene3D" id="3.30.70.980">
    <property type="match status" value="2"/>
</dbReference>
<protein>
    <submittedName>
        <fullName evidence="2">Putative transcriptional regulatory protein</fullName>
    </submittedName>
</protein>
<dbReference type="EMBL" id="LCMR01000005">
    <property type="protein sequence ID" value="KKU42816.1"/>
    <property type="molecule type" value="Genomic_DNA"/>
</dbReference>
<dbReference type="AlphaFoldDB" id="A0A0G1QCR4"/>
<dbReference type="Proteomes" id="UP000034391">
    <property type="component" value="Unassembled WGS sequence"/>
</dbReference>
<gene>
    <name evidence="2" type="ORF">UX56_C0005G0001</name>
</gene>
<organism evidence="2 3">
    <name type="scientific">Candidatus Azambacteria bacterium GW2011_GWD2_46_48</name>
    <dbReference type="NCBI Taxonomy" id="1618623"/>
    <lineage>
        <taxon>Bacteria</taxon>
        <taxon>Candidatus Azamiibacteriota</taxon>
    </lineage>
</organism>
<dbReference type="InterPro" id="IPR029072">
    <property type="entry name" value="YebC-like"/>
</dbReference>
<dbReference type="Pfam" id="PF01709">
    <property type="entry name" value="Transcrip_reg"/>
    <property type="match status" value="1"/>
</dbReference>
<evidence type="ECO:0000313" key="2">
    <source>
        <dbReference type="EMBL" id="KKU42816.1"/>
    </source>
</evidence>
<dbReference type="InterPro" id="IPR026564">
    <property type="entry name" value="Transcrip_reg_TACO1-like_dom3"/>
</dbReference>
<reference evidence="2 3" key="1">
    <citation type="journal article" date="2015" name="Nature">
        <title>rRNA introns, odd ribosomes, and small enigmatic genomes across a large radiation of phyla.</title>
        <authorList>
            <person name="Brown C.T."/>
            <person name="Hug L.A."/>
            <person name="Thomas B.C."/>
            <person name="Sharon I."/>
            <person name="Castelle C.J."/>
            <person name="Singh A."/>
            <person name="Wilkins M.J."/>
            <person name="Williams K.H."/>
            <person name="Banfield J.F."/>
        </authorList>
    </citation>
    <scope>NUCLEOTIDE SEQUENCE [LARGE SCALE GENOMIC DNA]</scope>
</reference>
<dbReference type="InterPro" id="IPR048300">
    <property type="entry name" value="TACO1_YebC-like_2nd/3rd_dom"/>
</dbReference>
<sequence length="98" mass="10983">KESGIGKDELELLAIDLGAEDIKTKEDDVEIYGKPSSLIKIKEGLEKTGIKIESAETELTAKNPFEIRDPKIQEELNKLYEALDDQNDVEEIYSNTAD</sequence>
<name>A0A0G1QCR4_9BACT</name>
<dbReference type="SUPFAM" id="SSF75625">
    <property type="entry name" value="YebC-like"/>
    <property type="match status" value="1"/>
</dbReference>
<evidence type="ECO:0000313" key="3">
    <source>
        <dbReference type="Proteomes" id="UP000034391"/>
    </source>
</evidence>
<dbReference type="PANTHER" id="PTHR12532:SF6">
    <property type="entry name" value="TRANSCRIPTIONAL REGULATORY PROTEIN YEBC-RELATED"/>
    <property type="match status" value="1"/>
</dbReference>
<feature type="non-terminal residue" evidence="2">
    <location>
        <position position="1"/>
    </location>
</feature>
<accession>A0A0G1QCR4</accession>
<dbReference type="PANTHER" id="PTHR12532">
    <property type="entry name" value="TRANSLATIONAL ACTIVATOR OF CYTOCHROME C OXIDASE 1"/>
    <property type="match status" value="1"/>
</dbReference>
<feature type="domain" description="TACO1/YebC-like second and third" evidence="1">
    <location>
        <begin position="4"/>
        <end position="95"/>
    </location>
</feature>
<dbReference type="InterPro" id="IPR002876">
    <property type="entry name" value="Transcrip_reg_TACO1-like"/>
</dbReference>